<sequence>MLLIAFGWLFIQSQVAIASHDCQLDVQGEAVIAQHHHMMPETLTPSVHLAKAPLCDKHCVPDTAQKESGHFTPVALPVSVTLAVVAPVCIESPHEGWSLTPPATGPPATIRFCRFRE</sequence>
<gene>
    <name evidence="1" type="ORF">EMLFYP7_00555</name>
</gene>
<reference evidence="1" key="1">
    <citation type="submission" date="2019-11" db="EMBL/GenBank/DDBJ databases">
        <authorList>
            <person name="Feng L."/>
        </authorList>
    </citation>
    <scope>NUCLEOTIDE SEQUENCE</scope>
    <source>
        <strain evidence="1">EMassiliensisLFYP7</strain>
    </source>
</reference>
<dbReference type="RefSeq" id="WP_237567463.1">
    <property type="nucleotide sequence ID" value="NZ_CABKSF010000001.1"/>
</dbReference>
<organism evidence="1">
    <name type="scientific">Phytobacter massiliensis</name>
    <dbReference type="NCBI Taxonomy" id="1485952"/>
    <lineage>
        <taxon>Bacteria</taxon>
        <taxon>Pseudomonadati</taxon>
        <taxon>Pseudomonadota</taxon>
        <taxon>Gammaproteobacteria</taxon>
        <taxon>Enterobacterales</taxon>
        <taxon>Enterobacteriaceae</taxon>
        <taxon>Phytobacter</taxon>
    </lineage>
</organism>
<dbReference type="AlphaFoldDB" id="A0A6N2ZEV0"/>
<evidence type="ECO:0008006" key="2">
    <source>
        <dbReference type="Google" id="ProtNLM"/>
    </source>
</evidence>
<name>A0A6N2ZEV0_9ENTR</name>
<evidence type="ECO:0000313" key="1">
    <source>
        <dbReference type="EMBL" id="VYT76340.1"/>
    </source>
</evidence>
<proteinExistence type="predicted"/>
<dbReference type="EMBL" id="CACRTZ010000004">
    <property type="protein sequence ID" value="VYT76340.1"/>
    <property type="molecule type" value="Genomic_DNA"/>
</dbReference>
<accession>A0A6N2ZEV0</accession>
<protein>
    <recommendedName>
        <fullName evidence="2">DUF2946 domain-containing protein</fullName>
    </recommendedName>
</protein>